<dbReference type="AlphaFoldDB" id="A0A381SZM7"/>
<evidence type="ECO:0008006" key="3">
    <source>
        <dbReference type="Google" id="ProtNLM"/>
    </source>
</evidence>
<keyword evidence="1" id="KW-1133">Transmembrane helix</keyword>
<dbReference type="EMBL" id="UINC01003811">
    <property type="protein sequence ID" value="SVA09442.1"/>
    <property type="molecule type" value="Genomic_DNA"/>
</dbReference>
<evidence type="ECO:0000256" key="1">
    <source>
        <dbReference type="SAM" id="Phobius"/>
    </source>
</evidence>
<dbReference type="PANTHER" id="PTHR40394">
    <property type="entry name" value="LIPOPROTEIN-RELATED"/>
    <property type="match status" value="1"/>
</dbReference>
<feature type="transmembrane region" description="Helical" evidence="1">
    <location>
        <begin position="48"/>
        <end position="71"/>
    </location>
</feature>
<dbReference type="Pfam" id="PF11821">
    <property type="entry name" value="ActD"/>
    <property type="match status" value="1"/>
</dbReference>
<keyword evidence="1" id="KW-0812">Transmembrane</keyword>
<proteinExistence type="predicted"/>
<name>A0A381SZM7_9ZZZZ</name>
<feature type="transmembrane region" description="Helical" evidence="1">
    <location>
        <begin position="83"/>
        <end position="108"/>
    </location>
</feature>
<reference evidence="2" key="1">
    <citation type="submission" date="2018-05" db="EMBL/GenBank/DDBJ databases">
        <authorList>
            <person name="Lanie J.A."/>
            <person name="Ng W.-L."/>
            <person name="Kazmierczak K.M."/>
            <person name="Andrzejewski T.M."/>
            <person name="Davidsen T.M."/>
            <person name="Wayne K.J."/>
            <person name="Tettelin H."/>
            <person name="Glass J.I."/>
            <person name="Rusch D."/>
            <person name="Podicherti R."/>
            <person name="Tsui H.-C.T."/>
            <person name="Winkler M.E."/>
        </authorList>
    </citation>
    <scope>NUCLEOTIDE SEQUENCE</scope>
</reference>
<accession>A0A381SZM7</accession>
<sequence length="172" mass="18392">MFGDPESALSAAGSIQGADLGTPELMSPVPIEGVEEVLGEKKSVIKRFSLFGAIVGGVSGFLLAAITAVLYAHPVGGRPIITFPPYLIITYELTILFGIVFTVIGFFVSARLPNGLWTSFWKQDENRPYVPEAAVDKFAVSIGCEVDDVQRAETILREAGAEAIRDGTEEVS</sequence>
<dbReference type="InterPro" id="IPR021776">
    <property type="entry name" value="ActD"/>
</dbReference>
<protein>
    <recommendedName>
        <fullName evidence="3">DUF3341 domain-containing protein</fullName>
    </recommendedName>
</protein>
<evidence type="ECO:0000313" key="2">
    <source>
        <dbReference type="EMBL" id="SVA09442.1"/>
    </source>
</evidence>
<gene>
    <name evidence="2" type="ORF">METZ01_LOCUS62296</name>
</gene>
<keyword evidence="1" id="KW-0472">Membrane</keyword>
<organism evidence="2">
    <name type="scientific">marine metagenome</name>
    <dbReference type="NCBI Taxonomy" id="408172"/>
    <lineage>
        <taxon>unclassified sequences</taxon>
        <taxon>metagenomes</taxon>
        <taxon>ecological metagenomes</taxon>
    </lineage>
</organism>
<dbReference type="PANTHER" id="PTHR40394:SF2">
    <property type="entry name" value="QUINOL:CYTOCHROME C OXIDOREDUCTASE MEMBRANE PROTEIN"/>
    <property type="match status" value="1"/>
</dbReference>